<keyword evidence="4" id="KW-0804">Transcription</keyword>
<keyword evidence="3" id="KW-0238">DNA-binding</keyword>
<gene>
    <name evidence="6" type="ORF">I9W95_15545</name>
</gene>
<evidence type="ECO:0000313" key="7">
    <source>
        <dbReference type="Proteomes" id="UP000714380"/>
    </source>
</evidence>
<dbReference type="SUPFAM" id="SSF46785">
    <property type="entry name" value="Winged helix' DNA-binding domain"/>
    <property type="match status" value="1"/>
</dbReference>
<dbReference type="InterPro" id="IPR011991">
    <property type="entry name" value="ArsR-like_HTH"/>
</dbReference>
<dbReference type="PRINTS" id="PR00778">
    <property type="entry name" value="HTHARSR"/>
</dbReference>
<dbReference type="NCBIfam" id="NF007528">
    <property type="entry name" value="PRK10141.1"/>
    <property type="match status" value="1"/>
</dbReference>
<accession>A0ABS7ZTM6</accession>
<dbReference type="NCBIfam" id="NF033788">
    <property type="entry name" value="HTH_metalloreg"/>
    <property type="match status" value="1"/>
</dbReference>
<reference evidence="6 7" key="1">
    <citation type="submission" date="2020-12" db="EMBL/GenBank/DDBJ databases">
        <title>Novel Thalassolituus-related marine hydrocarbonoclastic bacteria mediated algae-derived hydrocarbons mineralization in twilight zone of the northern South China Sea.</title>
        <authorList>
            <person name="Dong C."/>
        </authorList>
    </citation>
    <scope>NUCLEOTIDE SEQUENCE [LARGE SCALE GENOMIC DNA]</scope>
    <source>
        <strain evidence="6 7">IMCC1826</strain>
    </source>
</reference>
<dbReference type="Proteomes" id="UP000714380">
    <property type="component" value="Unassembled WGS sequence"/>
</dbReference>
<dbReference type="EMBL" id="JAEDAH010000097">
    <property type="protein sequence ID" value="MCA6065016.1"/>
    <property type="molecule type" value="Genomic_DNA"/>
</dbReference>
<protein>
    <submittedName>
        <fullName evidence="6">Metalloregulator ArsR/SmtB family transcription factor</fullName>
    </submittedName>
</protein>
<dbReference type="InterPro" id="IPR051081">
    <property type="entry name" value="HTH_MetalResp_TranReg"/>
</dbReference>
<organism evidence="6 7">
    <name type="scientific">Thalassolituus marinus</name>
    <dbReference type="NCBI Taxonomy" id="671053"/>
    <lineage>
        <taxon>Bacteria</taxon>
        <taxon>Pseudomonadati</taxon>
        <taxon>Pseudomonadota</taxon>
        <taxon>Gammaproteobacteria</taxon>
        <taxon>Oceanospirillales</taxon>
        <taxon>Oceanospirillaceae</taxon>
        <taxon>Thalassolituus</taxon>
    </lineage>
</organism>
<dbReference type="Pfam" id="PF01022">
    <property type="entry name" value="HTH_5"/>
    <property type="match status" value="1"/>
</dbReference>
<keyword evidence="1" id="KW-0059">Arsenical resistance</keyword>
<evidence type="ECO:0000256" key="4">
    <source>
        <dbReference type="ARBA" id="ARBA00023163"/>
    </source>
</evidence>
<comment type="caution">
    <text evidence="6">The sequence shown here is derived from an EMBL/GenBank/DDBJ whole genome shotgun (WGS) entry which is preliminary data.</text>
</comment>
<dbReference type="InterPro" id="IPR018334">
    <property type="entry name" value="ArsR_HTH"/>
</dbReference>
<dbReference type="PROSITE" id="PS00846">
    <property type="entry name" value="HTH_ARSR_1"/>
    <property type="match status" value="1"/>
</dbReference>
<evidence type="ECO:0000256" key="3">
    <source>
        <dbReference type="ARBA" id="ARBA00023125"/>
    </source>
</evidence>
<dbReference type="InterPro" id="IPR036388">
    <property type="entry name" value="WH-like_DNA-bd_sf"/>
</dbReference>
<evidence type="ECO:0000256" key="1">
    <source>
        <dbReference type="ARBA" id="ARBA00022849"/>
    </source>
</evidence>
<keyword evidence="7" id="KW-1185">Reference proteome</keyword>
<dbReference type="Gene3D" id="1.10.10.10">
    <property type="entry name" value="Winged helix-like DNA-binding domain superfamily/Winged helix DNA-binding domain"/>
    <property type="match status" value="1"/>
</dbReference>
<dbReference type="PROSITE" id="PS50987">
    <property type="entry name" value="HTH_ARSR_2"/>
    <property type="match status" value="1"/>
</dbReference>
<dbReference type="CDD" id="cd00090">
    <property type="entry name" value="HTH_ARSR"/>
    <property type="match status" value="1"/>
</dbReference>
<feature type="domain" description="HTH arsR-type" evidence="5">
    <location>
        <begin position="1"/>
        <end position="95"/>
    </location>
</feature>
<dbReference type="InterPro" id="IPR036390">
    <property type="entry name" value="WH_DNA-bd_sf"/>
</dbReference>
<dbReference type="InterPro" id="IPR001845">
    <property type="entry name" value="HTH_ArsR_DNA-bd_dom"/>
</dbReference>
<proteinExistence type="predicted"/>
<dbReference type="PANTHER" id="PTHR33154:SF18">
    <property type="entry name" value="ARSENICAL RESISTANCE OPERON REPRESSOR"/>
    <property type="match status" value="1"/>
</dbReference>
<dbReference type="SMART" id="SM00418">
    <property type="entry name" value="HTH_ARSR"/>
    <property type="match status" value="1"/>
</dbReference>
<keyword evidence="2" id="KW-0805">Transcription regulation</keyword>
<dbReference type="PANTHER" id="PTHR33154">
    <property type="entry name" value="TRANSCRIPTIONAL REGULATOR, ARSR FAMILY"/>
    <property type="match status" value="1"/>
</dbReference>
<sequence>MHLMKPLTLFKCLCDDTRLKLTLLLSNGEMCVCDLMTALDLSQPKISRHLALLREQQLVVSEKRGQWVYYRLSPELPVWALDIIDQALTACQQEITALKPFSEGQCCR</sequence>
<evidence type="ECO:0000313" key="6">
    <source>
        <dbReference type="EMBL" id="MCA6065016.1"/>
    </source>
</evidence>
<name>A0ABS7ZTM6_9GAMM</name>
<evidence type="ECO:0000256" key="2">
    <source>
        <dbReference type="ARBA" id="ARBA00023015"/>
    </source>
</evidence>
<evidence type="ECO:0000259" key="5">
    <source>
        <dbReference type="PROSITE" id="PS50987"/>
    </source>
</evidence>